<gene>
    <name evidence="2" type="ORF">EVA_09898</name>
</gene>
<keyword evidence="1" id="KW-0812">Transmembrane</keyword>
<dbReference type="AlphaFoldDB" id="J9GPT7"/>
<feature type="transmembrane region" description="Helical" evidence="1">
    <location>
        <begin position="73"/>
        <end position="95"/>
    </location>
</feature>
<evidence type="ECO:0000313" key="2">
    <source>
        <dbReference type="EMBL" id="EJX02000.1"/>
    </source>
</evidence>
<keyword evidence="1" id="KW-1133">Transmembrane helix</keyword>
<name>J9GPT7_9ZZZZ</name>
<organism evidence="2">
    <name type="scientific">gut metagenome</name>
    <dbReference type="NCBI Taxonomy" id="749906"/>
    <lineage>
        <taxon>unclassified sequences</taxon>
        <taxon>metagenomes</taxon>
        <taxon>organismal metagenomes</taxon>
    </lineage>
</organism>
<accession>J9GPT7</accession>
<protein>
    <submittedName>
        <fullName evidence="2">Uncharacterized protein</fullName>
    </submittedName>
</protein>
<evidence type="ECO:0000256" key="1">
    <source>
        <dbReference type="SAM" id="Phobius"/>
    </source>
</evidence>
<comment type="caution">
    <text evidence="2">The sequence shown here is derived from an EMBL/GenBank/DDBJ whole genome shotgun (WGS) entry which is preliminary data.</text>
</comment>
<reference evidence="2" key="1">
    <citation type="journal article" date="2012" name="PLoS ONE">
        <title>Gene sets for utilization of primary and secondary nutrition supplies in the distal gut of endangered iberian lynx.</title>
        <authorList>
            <person name="Alcaide M."/>
            <person name="Messina E."/>
            <person name="Richter M."/>
            <person name="Bargiela R."/>
            <person name="Peplies J."/>
            <person name="Huws S.A."/>
            <person name="Newbold C.J."/>
            <person name="Golyshin P.N."/>
            <person name="Simon M.A."/>
            <person name="Lopez G."/>
            <person name="Yakimov M.M."/>
            <person name="Ferrer M."/>
        </authorList>
    </citation>
    <scope>NUCLEOTIDE SEQUENCE</scope>
</reference>
<proteinExistence type="predicted"/>
<keyword evidence="1" id="KW-0472">Membrane</keyword>
<dbReference type="EMBL" id="AMCI01002731">
    <property type="protein sequence ID" value="EJX02000.1"/>
    <property type="molecule type" value="Genomic_DNA"/>
</dbReference>
<sequence>MPPGASFTAREGQAALEVGIDGEGNLQVESTCDSLARRCIVLETELTRLNSQQLEEKETPPPKLVREPTGWQWFWIHTGRILSAVLALSVVGRVIKRRLNGKYTNQKQ</sequence>